<protein>
    <submittedName>
        <fullName evidence="2">DUF2249 domain-containing protein</fullName>
    </submittedName>
</protein>
<evidence type="ECO:0000259" key="1">
    <source>
        <dbReference type="Pfam" id="PF10006"/>
    </source>
</evidence>
<sequence>MLTTTVYDLRPLQPAQRHALAFQAFDALGAGESFELLNDHEPRGLLLQFIEQRPDRFDWQATQAADGAWHIRIARLAADARVRAPAAAEPGCCGCSCGGRG</sequence>
<dbReference type="Proteomes" id="UP001606301">
    <property type="component" value="Unassembled WGS sequence"/>
</dbReference>
<accession>A0ABW7FBW9</accession>
<gene>
    <name evidence="2" type="ORF">ACG0Z3_00865</name>
</gene>
<feature type="domain" description="DUF2249" evidence="1">
    <location>
        <begin position="7"/>
        <end position="75"/>
    </location>
</feature>
<evidence type="ECO:0000313" key="2">
    <source>
        <dbReference type="EMBL" id="MFG6439224.1"/>
    </source>
</evidence>
<dbReference type="InterPro" id="IPR018720">
    <property type="entry name" value="DUF2249"/>
</dbReference>
<keyword evidence="3" id="KW-1185">Reference proteome</keyword>
<dbReference type="EMBL" id="JBIGHW010000001">
    <property type="protein sequence ID" value="MFG6439224.1"/>
    <property type="molecule type" value="Genomic_DNA"/>
</dbReference>
<proteinExistence type="predicted"/>
<dbReference type="RefSeq" id="WP_394394531.1">
    <property type="nucleotide sequence ID" value="NZ_JBIGHW010000001.1"/>
</dbReference>
<dbReference type="Pfam" id="PF10006">
    <property type="entry name" value="DUF2249"/>
    <property type="match status" value="1"/>
</dbReference>
<organism evidence="2 3">
    <name type="scientific">Pelomonas margarita</name>
    <dbReference type="NCBI Taxonomy" id="3299031"/>
    <lineage>
        <taxon>Bacteria</taxon>
        <taxon>Pseudomonadati</taxon>
        <taxon>Pseudomonadota</taxon>
        <taxon>Betaproteobacteria</taxon>
        <taxon>Burkholderiales</taxon>
        <taxon>Sphaerotilaceae</taxon>
        <taxon>Roseateles</taxon>
    </lineage>
</organism>
<name>A0ABW7FBW9_9BURK</name>
<reference evidence="2 3" key="1">
    <citation type="submission" date="2024-08" db="EMBL/GenBank/DDBJ databases">
        <authorList>
            <person name="Lu H."/>
        </authorList>
    </citation>
    <scope>NUCLEOTIDE SEQUENCE [LARGE SCALE GENOMIC DNA]</scope>
    <source>
        <strain evidence="2 3">LKC17W</strain>
    </source>
</reference>
<comment type="caution">
    <text evidence="2">The sequence shown here is derived from an EMBL/GenBank/DDBJ whole genome shotgun (WGS) entry which is preliminary data.</text>
</comment>
<evidence type="ECO:0000313" key="3">
    <source>
        <dbReference type="Proteomes" id="UP001606301"/>
    </source>
</evidence>